<protein>
    <submittedName>
        <fullName evidence="1">Uncharacterized protein</fullName>
    </submittedName>
</protein>
<gene>
    <name evidence="1" type="ORF">UX47_C0006G0088</name>
</gene>
<organism evidence="1 2">
    <name type="scientific">Candidatus Collierbacteria bacterium GW2011_GWA2_46_26</name>
    <dbReference type="NCBI Taxonomy" id="1618381"/>
    <lineage>
        <taxon>Bacteria</taxon>
        <taxon>Candidatus Collieribacteriota</taxon>
    </lineage>
</organism>
<reference evidence="1 2" key="1">
    <citation type="journal article" date="2015" name="Nature">
        <title>rRNA introns, odd ribosomes, and small enigmatic genomes across a large radiation of phyla.</title>
        <authorList>
            <person name="Brown C.T."/>
            <person name="Hug L.A."/>
            <person name="Thomas B.C."/>
            <person name="Sharon I."/>
            <person name="Castelle C.J."/>
            <person name="Singh A."/>
            <person name="Wilkins M.J."/>
            <person name="Williams K.H."/>
            <person name="Banfield J.F."/>
        </authorList>
    </citation>
    <scope>NUCLEOTIDE SEQUENCE [LARGE SCALE GENOMIC DNA]</scope>
</reference>
<dbReference type="EMBL" id="LCMI01000006">
    <property type="protein sequence ID" value="KKU33117.1"/>
    <property type="molecule type" value="Genomic_DNA"/>
</dbReference>
<sequence>MSDVYDLTVRAKIRLEQMRADSCHPADMNALVYGIMTGMNLAEDRLKVGLTEMSEQAMNCLADWSRDLTQVLEMANLYMPADKFFDADSFVHLSYRRSGSAEFYAEGLKLGFRFVYDLYAVFADMDDPRALTKRHLKTVRTAFMNDF</sequence>
<proteinExistence type="predicted"/>
<accession>A0A0G1PKB7</accession>
<dbReference type="AlphaFoldDB" id="A0A0G1PKB7"/>
<comment type="caution">
    <text evidence="1">The sequence shown here is derived from an EMBL/GenBank/DDBJ whole genome shotgun (WGS) entry which is preliminary data.</text>
</comment>
<name>A0A0G1PKB7_9BACT</name>
<evidence type="ECO:0000313" key="2">
    <source>
        <dbReference type="Proteomes" id="UP000034794"/>
    </source>
</evidence>
<evidence type="ECO:0000313" key="1">
    <source>
        <dbReference type="EMBL" id="KKU33117.1"/>
    </source>
</evidence>
<dbReference type="Proteomes" id="UP000034794">
    <property type="component" value="Unassembled WGS sequence"/>
</dbReference>